<sequence length="206" mass="21213">MMIQNRSICLRTSTLCAAVILPLLLWGQPAAAHTEDPGFVGGFMSGFSHPFYGWDHVLAMVAVGLWGAFLGRPAIWILPIVFPLIMAFGGVLGIAGVPLPAVEAGIAASSVVLGVLIALALRSPLWIAIIVVGCFGIFHGHAHGTELPSANSPITYSIGFVLATGLLHLFGIAFGLLIGVPGGRLAVRTAGAAIAVGGLSFLLGVW</sequence>
<feature type="transmembrane region" description="Helical" evidence="1">
    <location>
        <begin position="154"/>
        <end position="178"/>
    </location>
</feature>
<feature type="transmembrane region" description="Helical" evidence="1">
    <location>
        <begin position="101"/>
        <end position="120"/>
    </location>
</feature>
<dbReference type="InterPro" id="IPR007038">
    <property type="entry name" value="HupE_UreJ"/>
</dbReference>
<evidence type="ECO:0000256" key="1">
    <source>
        <dbReference type="SAM" id="Phobius"/>
    </source>
</evidence>
<feature type="chain" id="PRO_5047176610" evidence="2">
    <location>
        <begin position="33"/>
        <end position="206"/>
    </location>
</feature>
<feature type="signal peptide" evidence="2">
    <location>
        <begin position="1"/>
        <end position="32"/>
    </location>
</feature>
<comment type="caution">
    <text evidence="3">The sequence shown here is derived from an EMBL/GenBank/DDBJ whole genome shotgun (WGS) entry which is preliminary data.</text>
</comment>
<feature type="transmembrane region" description="Helical" evidence="1">
    <location>
        <begin position="125"/>
        <end position="142"/>
    </location>
</feature>
<evidence type="ECO:0000256" key="2">
    <source>
        <dbReference type="SAM" id="SignalP"/>
    </source>
</evidence>
<keyword evidence="4" id="KW-1185">Reference proteome</keyword>
<dbReference type="Pfam" id="PF04955">
    <property type="entry name" value="HupE_UreJ"/>
    <property type="match status" value="1"/>
</dbReference>
<reference evidence="3" key="1">
    <citation type="submission" date="2022-11" db="EMBL/GenBank/DDBJ databases">
        <title>Hoeflea poritis sp. nov., isolated from scleractinian coral Porites lutea.</title>
        <authorList>
            <person name="Zhang G."/>
            <person name="Wei Q."/>
            <person name="Cai L."/>
        </authorList>
    </citation>
    <scope>NUCLEOTIDE SEQUENCE</scope>
    <source>
        <strain evidence="3">E7-10</strain>
    </source>
</reference>
<feature type="transmembrane region" description="Helical" evidence="1">
    <location>
        <begin position="185"/>
        <end position="205"/>
    </location>
</feature>
<keyword evidence="1" id="KW-1133">Transmembrane helix</keyword>
<organism evidence="3 4">
    <name type="scientific">Hoeflea poritis</name>
    <dbReference type="NCBI Taxonomy" id="2993659"/>
    <lineage>
        <taxon>Bacteria</taxon>
        <taxon>Pseudomonadati</taxon>
        <taxon>Pseudomonadota</taxon>
        <taxon>Alphaproteobacteria</taxon>
        <taxon>Hyphomicrobiales</taxon>
        <taxon>Rhizobiaceae</taxon>
        <taxon>Hoeflea</taxon>
    </lineage>
</organism>
<feature type="transmembrane region" description="Helical" evidence="1">
    <location>
        <begin position="76"/>
        <end position="95"/>
    </location>
</feature>
<name>A0ABT4VHA5_9HYPH</name>
<dbReference type="PIRSF" id="PIRSF016919">
    <property type="entry name" value="HupE_UreJ"/>
    <property type="match status" value="1"/>
</dbReference>
<protein>
    <submittedName>
        <fullName evidence="3">HupE/UreJ family protein</fullName>
    </submittedName>
</protein>
<keyword evidence="2" id="KW-0732">Signal</keyword>
<accession>A0ABT4VHA5</accession>
<gene>
    <name evidence="3" type="ORF">OOZ53_01805</name>
</gene>
<evidence type="ECO:0000313" key="3">
    <source>
        <dbReference type="EMBL" id="MDA4844060.1"/>
    </source>
</evidence>
<proteinExistence type="predicted"/>
<evidence type="ECO:0000313" key="4">
    <source>
        <dbReference type="Proteomes" id="UP001148313"/>
    </source>
</evidence>
<feature type="transmembrane region" description="Helical" evidence="1">
    <location>
        <begin position="50"/>
        <end position="69"/>
    </location>
</feature>
<keyword evidence="1" id="KW-0812">Transmembrane</keyword>
<keyword evidence="1" id="KW-0472">Membrane</keyword>
<dbReference type="EMBL" id="JAPJZH010000001">
    <property type="protein sequence ID" value="MDA4844060.1"/>
    <property type="molecule type" value="Genomic_DNA"/>
</dbReference>
<dbReference type="Proteomes" id="UP001148313">
    <property type="component" value="Unassembled WGS sequence"/>
</dbReference>